<keyword evidence="2" id="KW-1133">Transmembrane helix</keyword>
<reference evidence="4" key="1">
    <citation type="submission" date="2016-10" db="EMBL/GenBank/DDBJ databases">
        <authorList>
            <person name="Varghese N."/>
            <person name="Submissions S."/>
        </authorList>
    </citation>
    <scope>NUCLEOTIDE SEQUENCE [LARGE SCALE GENOMIC DNA]</scope>
    <source>
        <strain evidence="4">DSM 45459</strain>
    </source>
</reference>
<dbReference type="AlphaFoldDB" id="A0A1H1DB91"/>
<sequence length="257" mass="28903">MTARWFPAAGRAPPRDPGGHGRVRPERSAPRHAEEGTGSERIDVRPVGLRGLVWHARHVPPRTGFRRWGRALWVVALTVVVLLSAVGVGLWARPLYRTPAGSHERVPEIPSFPNSAQDAPGSQRVSLDEGARNHPDSEVVQQLLQQHFDAINRRNYQQWRGTVVRAKRLNQPYEQWIDEYGTTQDGTVTVHRITRGPKGTLRLIMSLVSTQSKEDAPEDMPLTCLRWRVVYRVVSEDGELRLGQGLPDSSLNNRCTN</sequence>
<feature type="compositionally biased region" description="Basic and acidic residues" evidence="1">
    <location>
        <begin position="13"/>
        <end position="41"/>
    </location>
</feature>
<evidence type="ECO:0000256" key="2">
    <source>
        <dbReference type="SAM" id="Phobius"/>
    </source>
</evidence>
<dbReference type="EMBL" id="FNKO01000002">
    <property type="protein sequence ID" value="SDQ73777.1"/>
    <property type="molecule type" value="Genomic_DNA"/>
</dbReference>
<gene>
    <name evidence="3" type="ORF">SAMN04489718_1997</name>
</gene>
<keyword evidence="2" id="KW-0812">Transmembrane</keyword>
<proteinExistence type="predicted"/>
<protein>
    <submittedName>
        <fullName evidence="3">Uncharacterized protein</fullName>
    </submittedName>
</protein>
<dbReference type="STRING" id="995062.SAMN04489718_1997"/>
<evidence type="ECO:0000313" key="3">
    <source>
        <dbReference type="EMBL" id="SDQ73777.1"/>
    </source>
</evidence>
<dbReference type="Proteomes" id="UP000199301">
    <property type="component" value="Unassembled WGS sequence"/>
</dbReference>
<name>A0A1H1DB91_9ACTN</name>
<feature type="region of interest" description="Disordered" evidence="1">
    <location>
        <begin position="102"/>
        <end position="132"/>
    </location>
</feature>
<keyword evidence="2" id="KW-0472">Membrane</keyword>
<feature type="transmembrane region" description="Helical" evidence="2">
    <location>
        <begin position="71"/>
        <end position="92"/>
    </location>
</feature>
<accession>A0A1H1DB91</accession>
<organism evidence="3 4">
    <name type="scientific">Actinopolyspora saharensis</name>
    <dbReference type="NCBI Taxonomy" id="995062"/>
    <lineage>
        <taxon>Bacteria</taxon>
        <taxon>Bacillati</taxon>
        <taxon>Actinomycetota</taxon>
        <taxon>Actinomycetes</taxon>
        <taxon>Actinopolysporales</taxon>
        <taxon>Actinopolysporaceae</taxon>
        <taxon>Actinopolyspora</taxon>
    </lineage>
</organism>
<evidence type="ECO:0000256" key="1">
    <source>
        <dbReference type="SAM" id="MobiDB-lite"/>
    </source>
</evidence>
<keyword evidence="4" id="KW-1185">Reference proteome</keyword>
<evidence type="ECO:0000313" key="4">
    <source>
        <dbReference type="Proteomes" id="UP000199301"/>
    </source>
</evidence>
<feature type="region of interest" description="Disordered" evidence="1">
    <location>
        <begin position="1"/>
        <end position="41"/>
    </location>
</feature>